<accession>L8J9F8</accession>
<dbReference type="SUPFAM" id="SSF53850">
    <property type="entry name" value="Periplasmic binding protein-like II"/>
    <property type="match status" value="1"/>
</dbReference>
<dbReference type="AlphaFoldDB" id="L8J9F8"/>
<organism evidence="4 5">
    <name type="scientific">Photobacterium marinum</name>
    <dbReference type="NCBI Taxonomy" id="1056511"/>
    <lineage>
        <taxon>Bacteria</taxon>
        <taxon>Pseudomonadati</taxon>
        <taxon>Pseudomonadota</taxon>
        <taxon>Gammaproteobacteria</taxon>
        <taxon>Vibrionales</taxon>
        <taxon>Vibrionaceae</taxon>
        <taxon>Photobacterium</taxon>
    </lineage>
</organism>
<feature type="domain" description="Solute-binding protein family 5" evidence="3">
    <location>
        <begin position="114"/>
        <end position="520"/>
    </location>
</feature>
<feature type="chain" id="PRO_5003993449" evidence="2">
    <location>
        <begin position="21"/>
        <end position="618"/>
    </location>
</feature>
<dbReference type="Pfam" id="PF00496">
    <property type="entry name" value="SBP_bac_5"/>
    <property type="match status" value="1"/>
</dbReference>
<name>L8J9F8_9GAMM</name>
<dbReference type="FunFam" id="3.10.105.10:FF:000005">
    <property type="entry name" value="ABC transporter substrate-binding protein"/>
    <property type="match status" value="1"/>
</dbReference>
<dbReference type="GO" id="GO:0015833">
    <property type="term" value="P:peptide transport"/>
    <property type="evidence" value="ECO:0007669"/>
    <property type="project" value="TreeGrafter"/>
</dbReference>
<protein>
    <submittedName>
        <fullName evidence="4">ABC transporter, periplasmic substrate-binding protein</fullName>
    </submittedName>
</protein>
<dbReference type="InterPro" id="IPR000914">
    <property type="entry name" value="SBP_5_dom"/>
</dbReference>
<proteinExistence type="predicted"/>
<evidence type="ECO:0000313" key="4">
    <source>
        <dbReference type="EMBL" id="ELR65515.1"/>
    </source>
</evidence>
<comment type="caution">
    <text evidence="4">The sequence shown here is derived from an EMBL/GenBank/DDBJ whole genome shotgun (WGS) entry which is preliminary data.</text>
</comment>
<dbReference type="EMBL" id="AMZO01000017">
    <property type="protein sequence ID" value="ELR65515.1"/>
    <property type="molecule type" value="Genomic_DNA"/>
</dbReference>
<evidence type="ECO:0000256" key="1">
    <source>
        <dbReference type="ARBA" id="ARBA00022729"/>
    </source>
</evidence>
<reference evidence="4 5" key="1">
    <citation type="submission" date="2012-12" db="EMBL/GenBank/DDBJ databases">
        <title>Genome Assembly of Photobacterium sp. AK15.</title>
        <authorList>
            <person name="Khatri I."/>
            <person name="Vaidya B."/>
            <person name="Srinivas T.N.R."/>
            <person name="Subramanian S."/>
            <person name="Pinnaka A."/>
        </authorList>
    </citation>
    <scope>NUCLEOTIDE SEQUENCE [LARGE SCALE GENOMIC DNA]</scope>
    <source>
        <strain evidence="4 5">AK15</strain>
    </source>
</reference>
<sequence>MLRQLSWTVTMLLASGMLLADEVAAKAETEAKEVVNIIESTSLVGFGEAKYGSDFSHFDYVNPQAPKGGLVTYAQVGTYDSFNRYATRGVSVAGADAIYDTLFLSSDDEIDSHYPLIAEKVRYADDFSWMEVDINPQARFHDGHPITASDVAFTFSKFMKEGVPQYKVYFKDVKSVTAKSDLTARIEMATPNREILFALVKGMNVLPEHFWKDKNLGEPLTAPPLGSSAYKITAYKPGQSVTYSLVDDYWAKELPVNVGRHNFQNIKYDYYRDETVTLEAFKAGEYDIREENVAKFWATLYQGTNFDKGYILKEEIAHQIPQSMQAFVFNIQSPYFSDVRVREALNYAMDFEWMNKSLFYNQYTRTRSYFQNTDYEAKDKPSEGELNVLAPVKDKVPPRVFTTEYQPPVSDGSGRIRTQLRKAIALMKDAGWELKNKVMTNTKTGEPFAFELLIYSPTTERLAIPVQKNLKLMGIDMKIRTVDTTQYIKRVRDRDFDMVSAGYSANPYPNPNLLIAWNSKFIDSTYNQAGVKDPAIDYLTEKIVENQQNPDVLLDYGRALDRVLQWNFFVIPQWHISKFRVASWDKFSRPEVRPKYSLGKDTWWVDPVKAAKLPDKRR</sequence>
<dbReference type="GO" id="GO:0042884">
    <property type="term" value="P:microcin transport"/>
    <property type="evidence" value="ECO:0007669"/>
    <property type="project" value="TreeGrafter"/>
</dbReference>
<evidence type="ECO:0000256" key="2">
    <source>
        <dbReference type="SAM" id="SignalP"/>
    </source>
</evidence>
<dbReference type="GO" id="GO:0030288">
    <property type="term" value="C:outer membrane-bounded periplasmic space"/>
    <property type="evidence" value="ECO:0007669"/>
    <property type="project" value="TreeGrafter"/>
</dbReference>
<evidence type="ECO:0000259" key="3">
    <source>
        <dbReference type="Pfam" id="PF00496"/>
    </source>
</evidence>
<keyword evidence="5" id="KW-1185">Reference proteome</keyword>
<dbReference type="CDD" id="cd08497">
    <property type="entry name" value="MbnE-like"/>
    <property type="match status" value="1"/>
</dbReference>
<feature type="signal peptide" evidence="2">
    <location>
        <begin position="1"/>
        <end position="20"/>
    </location>
</feature>
<dbReference type="GO" id="GO:1904680">
    <property type="term" value="F:peptide transmembrane transporter activity"/>
    <property type="evidence" value="ECO:0007669"/>
    <property type="project" value="TreeGrafter"/>
</dbReference>
<gene>
    <name evidence="4" type="ORF">C942_01019</name>
</gene>
<dbReference type="Proteomes" id="UP000011134">
    <property type="component" value="Unassembled WGS sequence"/>
</dbReference>
<dbReference type="PATRIC" id="fig|1056511.3.peg.2512"/>
<keyword evidence="1 2" id="KW-0732">Signal</keyword>
<evidence type="ECO:0000313" key="5">
    <source>
        <dbReference type="Proteomes" id="UP000011134"/>
    </source>
</evidence>
<dbReference type="InterPro" id="IPR030678">
    <property type="entry name" value="Peptide/Ni-bd"/>
</dbReference>
<dbReference type="InterPro" id="IPR039424">
    <property type="entry name" value="SBP_5"/>
</dbReference>
<dbReference type="GO" id="GO:0043190">
    <property type="term" value="C:ATP-binding cassette (ABC) transporter complex"/>
    <property type="evidence" value="ECO:0007669"/>
    <property type="project" value="InterPro"/>
</dbReference>
<dbReference type="Gene3D" id="3.10.105.10">
    <property type="entry name" value="Dipeptide-binding Protein, Domain 3"/>
    <property type="match status" value="1"/>
</dbReference>
<dbReference type="PANTHER" id="PTHR30290:SF64">
    <property type="entry name" value="ABC TRANSPORTER PERIPLASMIC BINDING PROTEIN"/>
    <property type="match status" value="1"/>
</dbReference>
<dbReference type="PIRSF" id="PIRSF002741">
    <property type="entry name" value="MppA"/>
    <property type="match status" value="1"/>
</dbReference>
<dbReference type="Gene3D" id="3.40.190.10">
    <property type="entry name" value="Periplasmic binding protein-like II"/>
    <property type="match status" value="1"/>
</dbReference>
<dbReference type="PANTHER" id="PTHR30290">
    <property type="entry name" value="PERIPLASMIC BINDING COMPONENT OF ABC TRANSPORTER"/>
    <property type="match status" value="1"/>
</dbReference>